<evidence type="ECO:0000256" key="12">
    <source>
        <dbReference type="PIRSR" id="PIRSR018250-1"/>
    </source>
</evidence>
<dbReference type="GO" id="GO:0019878">
    <property type="term" value="P:lysine biosynthetic process via aminoadipic acid"/>
    <property type="evidence" value="ECO:0007669"/>
    <property type="project" value="UniProtKB-UniPathway"/>
</dbReference>
<evidence type="ECO:0000256" key="4">
    <source>
        <dbReference type="ARBA" id="ARBA00012847"/>
    </source>
</evidence>
<comment type="subunit">
    <text evidence="3">Monomer.</text>
</comment>
<keyword evidence="9" id="KW-1015">Disulfide bond</keyword>
<evidence type="ECO:0000256" key="3">
    <source>
        <dbReference type="ARBA" id="ARBA00011245"/>
    </source>
</evidence>
<dbReference type="InterPro" id="IPR051168">
    <property type="entry name" value="AASS"/>
</dbReference>
<reference evidence="17 18" key="1">
    <citation type="submission" date="2018-03" db="EMBL/GenBank/DDBJ databases">
        <title>Genomic Encyclopedia of Archaeal and Bacterial Type Strains, Phase II (KMG-II): from individual species to whole genera.</title>
        <authorList>
            <person name="Goeker M."/>
        </authorList>
    </citation>
    <scope>NUCLEOTIDE SEQUENCE [LARGE SCALE GENOMIC DNA]</scope>
    <source>
        <strain evidence="17 18">DSM 27267</strain>
    </source>
</reference>
<accession>A0A2P8C7Z9</accession>
<evidence type="ECO:0000259" key="15">
    <source>
        <dbReference type="SMART" id="SM01003"/>
    </source>
</evidence>
<name>A0A2P8C7Z9_9BACT</name>
<keyword evidence="6" id="KW-0028">Amino-acid biosynthesis</keyword>
<dbReference type="Proteomes" id="UP000240621">
    <property type="component" value="Unassembled WGS sequence"/>
</dbReference>
<dbReference type="PIRSF" id="PIRSF018250">
    <property type="entry name" value="Saccharopine_DH_Lys"/>
    <property type="match status" value="1"/>
</dbReference>
<gene>
    <name evidence="17" type="ORF">CLV93_11170</name>
    <name evidence="16" type="ORF">JCM18694_24560</name>
</gene>
<feature type="active site" description="Proton donor" evidence="12">
    <location>
        <position position="90"/>
    </location>
</feature>
<evidence type="ECO:0000256" key="6">
    <source>
        <dbReference type="ARBA" id="ARBA00022605"/>
    </source>
</evidence>
<dbReference type="RefSeq" id="WP_106543410.1">
    <property type="nucleotide sequence ID" value="NZ_BLAU01000001.1"/>
</dbReference>
<evidence type="ECO:0000259" key="14">
    <source>
        <dbReference type="SMART" id="SM01002"/>
    </source>
</evidence>
<evidence type="ECO:0000256" key="10">
    <source>
        <dbReference type="ARBA" id="ARBA00033228"/>
    </source>
</evidence>
<dbReference type="UniPathway" id="UPA00033">
    <property type="reaction ID" value="UER00034"/>
</dbReference>
<dbReference type="EMBL" id="BLAU01000001">
    <property type="protein sequence ID" value="GET22210.1"/>
    <property type="molecule type" value="Genomic_DNA"/>
</dbReference>
<feature type="active site" description="Proton acceptor" evidence="12">
    <location>
        <position position="72"/>
    </location>
</feature>
<evidence type="ECO:0000256" key="2">
    <source>
        <dbReference type="ARBA" id="ARBA00005689"/>
    </source>
</evidence>
<evidence type="ECO:0000256" key="9">
    <source>
        <dbReference type="ARBA" id="ARBA00023157"/>
    </source>
</evidence>
<dbReference type="SMART" id="SM01002">
    <property type="entry name" value="AlaDh_PNT_C"/>
    <property type="match status" value="1"/>
</dbReference>
<evidence type="ECO:0000256" key="13">
    <source>
        <dbReference type="PIRSR" id="PIRSR018250-3"/>
    </source>
</evidence>
<evidence type="ECO:0000313" key="18">
    <source>
        <dbReference type="Proteomes" id="UP000240621"/>
    </source>
</evidence>
<keyword evidence="8 13" id="KW-0520">NAD</keyword>
<feature type="binding site" evidence="13">
    <location>
        <position position="238"/>
    </location>
    <ligand>
        <name>NAD(+)</name>
        <dbReference type="ChEBI" id="CHEBI:57540"/>
    </ligand>
</feature>
<evidence type="ECO:0000313" key="19">
    <source>
        <dbReference type="Proteomes" id="UP000396862"/>
    </source>
</evidence>
<evidence type="ECO:0000256" key="5">
    <source>
        <dbReference type="ARBA" id="ARBA00021221"/>
    </source>
</evidence>
<evidence type="ECO:0000256" key="11">
    <source>
        <dbReference type="ARBA" id="ARBA00047860"/>
    </source>
</evidence>
<dbReference type="GO" id="GO:0004754">
    <property type="term" value="F:saccharopine dehydrogenase (NAD+, L-lysine-forming) activity"/>
    <property type="evidence" value="ECO:0007669"/>
    <property type="project" value="UniProtKB-EC"/>
</dbReference>
<dbReference type="Gene3D" id="3.40.50.720">
    <property type="entry name" value="NAD(P)-binding Rossmann-like Domain"/>
    <property type="match status" value="2"/>
</dbReference>
<comment type="catalytic activity">
    <reaction evidence="11">
        <text>L-saccharopine + NAD(+) + H2O = L-lysine + 2-oxoglutarate + NADH + H(+)</text>
        <dbReference type="Rhea" id="RHEA:12440"/>
        <dbReference type="ChEBI" id="CHEBI:15377"/>
        <dbReference type="ChEBI" id="CHEBI:15378"/>
        <dbReference type="ChEBI" id="CHEBI:16810"/>
        <dbReference type="ChEBI" id="CHEBI:32551"/>
        <dbReference type="ChEBI" id="CHEBI:57540"/>
        <dbReference type="ChEBI" id="CHEBI:57945"/>
        <dbReference type="ChEBI" id="CHEBI:57951"/>
        <dbReference type="EC" id="1.5.1.7"/>
    </reaction>
</comment>
<keyword evidence="19" id="KW-1185">Reference proteome</keyword>
<dbReference type="OrthoDB" id="1141481at2"/>
<evidence type="ECO:0000313" key="17">
    <source>
        <dbReference type="EMBL" id="PSK81093.1"/>
    </source>
</evidence>
<proteinExistence type="inferred from homology"/>
<dbReference type="EC" id="1.5.1.7" evidence="4"/>
<protein>
    <recommendedName>
        <fullName evidence="5">Saccharopine dehydrogenase [NAD(+), L-lysine-forming]</fullName>
        <ecNumber evidence="4">1.5.1.7</ecNumber>
    </recommendedName>
    <alternativeName>
        <fullName evidence="10">Lysine--2-oxoglutarate reductase</fullName>
    </alternativeName>
</protein>
<dbReference type="GO" id="GO:0005737">
    <property type="term" value="C:cytoplasm"/>
    <property type="evidence" value="ECO:0007669"/>
    <property type="project" value="TreeGrafter"/>
</dbReference>
<comment type="pathway">
    <text evidence="1">Amino-acid biosynthesis; L-lysine biosynthesis via AAA pathway; L-lysine from L-alpha-aminoadipate (fungal route): step 3/3.</text>
</comment>
<evidence type="ECO:0000256" key="7">
    <source>
        <dbReference type="ARBA" id="ARBA00023002"/>
    </source>
</evidence>
<comment type="similarity">
    <text evidence="2">Belongs to the AlaDH/PNT family.</text>
</comment>
<dbReference type="InterPro" id="IPR027281">
    <property type="entry name" value="Lys1"/>
</dbReference>
<reference evidence="16 19" key="2">
    <citation type="submission" date="2019-10" db="EMBL/GenBank/DDBJ databases">
        <title>Prolixibacter strains distinguished by the presence of nitrate reductase genes were adept at nitrate-dependent anaerobic corrosion of metallic iron and carbon steel.</title>
        <authorList>
            <person name="Iino T."/>
            <person name="Shono N."/>
            <person name="Ito K."/>
            <person name="Nakamura R."/>
            <person name="Sueoka K."/>
            <person name="Harayama S."/>
            <person name="Ohkuma M."/>
        </authorList>
    </citation>
    <scope>NUCLEOTIDE SEQUENCE [LARGE SCALE GENOMIC DNA]</scope>
    <source>
        <strain evidence="16 19">MIC1-1</strain>
    </source>
</reference>
<dbReference type="PANTHER" id="PTHR11133:SF23">
    <property type="entry name" value="SACCHAROPINE DEHYDROGENASE [NAD(+), L-LYSINE-FORMING]"/>
    <property type="match status" value="1"/>
</dbReference>
<feature type="domain" description="Alanine dehydrogenase/pyridine nucleotide transhydrogenase NAD(H)-binding" evidence="14">
    <location>
        <begin position="164"/>
        <end position="340"/>
    </location>
</feature>
<dbReference type="InterPro" id="IPR007886">
    <property type="entry name" value="AlaDH/PNT_N"/>
</dbReference>
<dbReference type="Proteomes" id="UP000396862">
    <property type="component" value="Unassembled WGS sequence"/>
</dbReference>
<dbReference type="AlphaFoldDB" id="A0A2P8C7Z9"/>
<sequence>MKLGILKEGKVPPDRRVPFSPEQCLEIAQRFPQVELTVQSSPIRCFPDDDYLNAGISMNNDLSDCDILMGVKEVPIPDLMEDKTYLFFSHTIKKQPYNKKLLQEILRKRIRLIDYEVLTEPNGMRVIGFGRFAGLVGSYKGLRALTIRHELPEPKPAYECHDLAEMKSEARRLELPPLKIAITGGGRVTHGVMEMLDEMKIRKVSIEEYLAIDHFDEPVYVQLEPDAYNKRKDGSAFDFNHFVKNPQDYEGNFLRFARTSDLLISAAYWDPNAPVLFTPDDMRSPEFRIKVISDITCDIKGSIPSTLRATTIDEPFYGYNPVTEQEEVAFTNPKNITVMSVDNLPTELPRDASVDFGENLINRVLPSLLGDDSEGIVQRATITENGKLTERYKYLEDWVNS</sequence>
<dbReference type="InterPro" id="IPR007698">
    <property type="entry name" value="AlaDH/PNT_NAD(H)-bd"/>
</dbReference>
<evidence type="ECO:0000313" key="16">
    <source>
        <dbReference type="EMBL" id="GET22210.1"/>
    </source>
</evidence>
<evidence type="ECO:0000256" key="8">
    <source>
        <dbReference type="ARBA" id="ARBA00023027"/>
    </source>
</evidence>
<feature type="binding site" evidence="13">
    <location>
        <position position="268"/>
    </location>
    <ligand>
        <name>NAD(+)</name>
        <dbReference type="ChEBI" id="CHEBI:57540"/>
    </ligand>
</feature>
<organism evidence="17 18">
    <name type="scientific">Prolixibacter denitrificans</name>
    <dbReference type="NCBI Taxonomy" id="1541063"/>
    <lineage>
        <taxon>Bacteria</taxon>
        <taxon>Pseudomonadati</taxon>
        <taxon>Bacteroidota</taxon>
        <taxon>Bacteroidia</taxon>
        <taxon>Marinilabiliales</taxon>
        <taxon>Prolixibacteraceae</taxon>
        <taxon>Prolixibacter</taxon>
    </lineage>
</organism>
<evidence type="ECO:0000256" key="1">
    <source>
        <dbReference type="ARBA" id="ARBA00004884"/>
    </source>
</evidence>
<comment type="caution">
    <text evidence="17">The sequence shown here is derived from an EMBL/GenBank/DDBJ whole genome shotgun (WGS) entry which is preliminary data.</text>
</comment>
<dbReference type="CDD" id="cd05199">
    <property type="entry name" value="SDH_like"/>
    <property type="match status" value="1"/>
</dbReference>
<feature type="domain" description="Alanine dehydrogenase/pyridine nucleotide transhydrogenase N-terminal" evidence="15">
    <location>
        <begin position="4"/>
        <end position="136"/>
    </location>
</feature>
<dbReference type="SMART" id="SM01003">
    <property type="entry name" value="AlaDh_PNT_N"/>
    <property type="match status" value="1"/>
</dbReference>
<dbReference type="PANTHER" id="PTHR11133">
    <property type="entry name" value="SACCHAROPINE DEHYDROGENASE"/>
    <property type="match status" value="1"/>
</dbReference>
<dbReference type="Pfam" id="PF05222">
    <property type="entry name" value="AlaDh_PNT_N"/>
    <property type="match status" value="1"/>
</dbReference>
<keyword evidence="7" id="KW-0560">Oxidoreductase</keyword>
<dbReference type="EMBL" id="PYGC01000011">
    <property type="protein sequence ID" value="PSK81093.1"/>
    <property type="molecule type" value="Genomic_DNA"/>
</dbReference>
<dbReference type="SUPFAM" id="SSF52283">
    <property type="entry name" value="Formate/glycerate dehydrogenase catalytic domain-like"/>
    <property type="match status" value="1"/>
</dbReference>